<dbReference type="PROSITE" id="PS00138">
    <property type="entry name" value="SUBTILASE_SER"/>
    <property type="match status" value="1"/>
</dbReference>
<dbReference type="PANTHER" id="PTHR43806:SF11">
    <property type="entry name" value="CEREVISIN-RELATED"/>
    <property type="match status" value="1"/>
</dbReference>
<comment type="caution">
    <text evidence="10">The sequence shown here is derived from an EMBL/GenBank/DDBJ whole genome shotgun (WGS) entry which is preliminary data.</text>
</comment>
<sequence>MDSGKIDNQLNLALNVGEEEREQTIDLDVGFDSDNNTWELIVKYNGDLQPIKEELNLSVVELMNEYAVVTIQQQDIEKLVKYQQIEFIEKPKQLSFEVAEGIAVSCIPPVQRNRRETGQLSLYGNGVIVAIIDSGIDYSHPDFRKADGTTRIIGLWDQTIRGTPPEGFDSGTFYSEEEINQALNSSDRSEQMQVVPSIDSSGHGTHVAGICAGNGRASNGRYRGVAPQSDILIVKLGSSVGDSFPKTTNLMEAVDFVIRFAIMRNQPLAINISFGNSYGSHANLSLVEQYLDSMANRWKTNICIGTGNEGSLGRHKSGVVREREEEVIELVISDYETGVNLQIWKNFYDRMTIELISPNGSSAGRLSGTIGTNQFVLENTKILFYYGEPLPYNGLQEIYVEFIPQETYVNNGIWTIRLNGERIISGDYDMWLPTGAVLNTMTRFLRPVEETTLTIPSTASRAISVGAYNGNTDSYAFFSGRGFTRNNQWIKPDLVAPGVDIISCSPGGGYTRRTGTSMATPFVTGSVALMMEWGIVNGNDAYLYGEKVKAYLRSGARHLLGYDVWPNEMLGYGALCVSESLPVGASDF</sequence>
<keyword evidence="11" id="KW-1185">Reference proteome</keyword>
<gene>
    <name evidence="10" type="ORF">FYJ58_00255</name>
</gene>
<dbReference type="PROSITE" id="PS00136">
    <property type="entry name" value="SUBTILASE_ASP"/>
    <property type="match status" value="1"/>
</dbReference>
<dbReference type="InterPro" id="IPR000209">
    <property type="entry name" value="Peptidase_S8/S53_dom"/>
</dbReference>
<organism evidence="10 11">
    <name type="scientific">Velocimicrobium porci</name>
    <dbReference type="NCBI Taxonomy" id="2606634"/>
    <lineage>
        <taxon>Bacteria</taxon>
        <taxon>Bacillati</taxon>
        <taxon>Bacillota</taxon>
        <taxon>Clostridia</taxon>
        <taxon>Lachnospirales</taxon>
        <taxon>Lachnospiraceae</taxon>
        <taxon>Velocimicrobium</taxon>
    </lineage>
</organism>
<protein>
    <submittedName>
        <fullName evidence="10">S8 family peptidase</fullName>
    </submittedName>
</protein>
<reference evidence="10 11" key="1">
    <citation type="submission" date="2019-08" db="EMBL/GenBank/DDBJ databases">
        <title>In-depth cultivation of the pig gut microbiome towards novel bacterial diversity and tailored functional studies.</title>
        <authorList>
            <person name="Wylensek D."/>
            <person name="Hitch T.C.A."/>
            <person name="Clavel T."/>
        </authorList>
    </citation>
    <scope>NUCLEOTIDE SEQUENCE [LARGE SCALE GENOMIC DNA]</scope>
    <source>
        <strain evidence="10 11">WCA-693-APC-MOT-I</strain>
    </source>
</reference>
<evidence type="ECO:0000256" key="5">
    <source>
        <dbReference type="PIRSR" id="PIRSR615500-1"/>
    </source>
</evidence>
<dbReference type="InterPro" id="IPR015500">
    <property type="entry name" value="Peptidase_S8_subtilisin-rel"/>
</dbReference>
<evidence type="ECO:0000256" key="2">
    <source>
        <dbReference type="ARBA" id="ARBA00022670"/>
    </source>
</evidence>
<evidence type="ECO:0000256" key="4">
    <source>
        <dbReference type="ARBA" id="ARBA00022825"/>
    </source>
</evidence>
<evidence type="ECO:0000259" key="8">
    <source>
        <dbReference type="Pfam" id="PF00082"/>
    </source>
</evidence>
<dbReference type="SUPFAM" id="SSF52743">
    <property type="entry name" value="Subtilisin-like"/>
    <property type="match status" value="1"/>
</dbReference>
<feature type="domain" description="Peptidase S8/S53" evidence="8">
    <location>
        <begin position="124"/>
        <end position="310"/>
    </location>
</feature>
<evidence type="ECO:0000313" key="11">
    <source>
        <dbReference type="Proteomes" id="UP000482209"/>
    </source>
</evidence>
<dbReference type="PIRSF" id="PIRSF037894">
    <property type="entry name" value="Subtilisin_rel_CspABC"/>
    <property type="match status" value="1"/>
</dbReference>
<dbReference type="GO" id="GO:0006508">
    <property type="term" value="P:proteolysis"/>
    <property type="evidence" value="ECO:0007669"/>
    <property type="project" value="UniProtKB-KW"/>
</dbReference>
<dbReference type="CDD" id="cd07478">
    <property type="entry name" value="Peptidases_S8_CspA-like"/>
    <property type="match status" value="1"/>
</dbReference>
<feature type="active site" description="Charge relay system" evidence="5 6">
    <location>
        <position position="133"/>
    </location>
</feature>
<evidence type="ECO:0000256" key="1">
    <source>
        <dbReference type="ARBA" id="ARBA00011073"/>
    </source>
</evidence>
<dbReference type="PRINTS" id="PR00723">
    <property type="entry name" value="SUBTILISIN"/>
</dbReference>
<dbReference type="EMBL" id="VUMT01000001">
    <property type="protein sequence ID" value="MSS62326.1"/>
    <property type="molecule type" value="Genomic_DNA"/>
</dbReference>
<dbReference type="Proteomes" id="UP000482209">
    <property type="component" value="Unassembled WGS sequence"/>
</dbReference>
<keyword evidence="4 6" id="KW-0720">Serine protease</keyword>
<dbReference type="GO" id="GO:0004252">
    <property type="term" value="F:serine-type endopeptidase activity"/>
    <property type="evidence" value="ECO:0007669"/>
    <property type="project" value="UniProtKB-UniRule"/>
</dbReference>
<dbReference type="Pfam" id="PF00082">
    <property type="entry name" value="Peptidase_S8"/>
    <property type="match status" value="2"/>
</dbReference>
<evidence type="ECO:0000313" key="10">
    <source>
        <dbReference type="EMBL" id="MSS62326.1"/>
    </source>
</evidence>
<accession>A0A6L5XU66</accession>
<proteinExistence type="inferred from homology"/>
<evidence type="ECO:0000259" key="9">
    <source>
        <dbReference type="Pfam" id="PF18425"/>
    </source>
</evidence>
<dbReference type="InterPro" id="IPR041365">
    <property type="entry name" value="CspB_prodomain"/>
</dbReference>
<feature type="domain" description="Peptidase S8/S53" evidence="8">
    <location>
        <begin position="450"/>
        <end position="573"/>
    </location>
</feature>
<dbReference type="Pfam" id="PF18425">
    <property type="entry name" value="CspB_prodomain"/>
    <property type="match status" value="1"/>
</dbReference>
<dbReference type="AlphaFoldDB" id="A0A6L5XU66"/>
<feature type="domain" description="Csp protease B prodomain" evidence="9">
    <location>
        <begin position="5"/>
        <end position="92"/>
    </location>
</feature>
<comment type="similarity">
    <text evidence="1 6 7">Belongs to the peptidase S8 family.</text>
</comment>
<dbReference type="PANTHER" id="PTHR43806">
    <property type="entry name" value="PEPTIDASE S8"/>
    <property type="match status" value="1"/>
</dbReference>
<dbReference type="Gene3D" id="3.40.50.200">
    <property type="entry name" value="Peptidase S8/S53 domain"/>
    <property type="match status" value="1"/>
</dbReference>
<dbReference type="InterPro" id="IPR036852">
    <property type="entry name" value="Peptidase_S8/S53_dom_sf"/>
</dbReference>
<dbReference type="Gene3D" id="3.30.70.2980">
    <property type="match status" value="1"/>
</dbReference>
<keyword evidence="2 6" id="KW-0645">Protease</keyword>
<dbReference type="InterPro" id="IPR050131">
    <property type="entry name" value="Peptidase_S8_subtilisin-like"/>
</dbReference>
<dbReference type="PROSITE" id="PS51892">
    <property type="entry name" value="SUBTILASE"/>
    <property type="match status" value="1"/>
</dbReference>
<dbReference type="RefSeq" id="WP_154515492.1">
    <property type="nucleotide sequence ID" value="NZ_VUMT01000001.1"/>
</dbReference>
<name>A0A6L5XU66_9FIRM</name>
<evidence type="ECO:0000256" key="6">
    <source>
        <dbReference type="PROSITE-ProRule" id="PRU01240"/>
    </source>
</evidence>
<dbReference type="InterPro" id="IPR017310">
    <property type="entry name" value="Pept_S8A_subtilisin_clostridia"/>
</dbReference>
<dbReference type="Gene3D" id="2.60.120.1290">
    <property type="match status" value="1"/>
</dbReference>
<dbReference type="InterPro" id="IPR034045">
    <property type="entry name" value="Pep_S8_CspA-like"/>
</dbReference>
<evidence type="ECO:0000256" key="3">
    <source>
        <dbReference type="ARBA" id="ARBA00022801"/>
    </source>
</evidence>
<dbReference type="InterPro" id="IPR023827">
    <property type="entry name" value="Peptidase_S8_Asp-AS"/>
</dbReference>
<keyword evidence="3 6" id="KW-0378">Hydrolase</keyword>
<feature type="active site" description="Charge relay system" evidence="5 6">
    <location>
        <position position="203"/>
    </location>
</feature>
<dbReference type="InterPro" id="IPR023828">
    <property type="entry name" value="Peptidase_S8_Ser-AS"/>
</dbReference>
<feature type="active site" description="Charge relay system" evidence="5 6">
    <location>
        <position position="517"/>
    </location>
</feature>
<evidence type="ECO:0000256" key="7">
    <source>
        <dbReference type="RuleBase" id="RU003355"/>
    </source>
</evidence>